<accession>A0A6V7V752</accession>
<dbReference type="AlphaFoldDB" id="A0A6V7V752"/>
<organism evidence="2 3">
    <name type="scientific">Meloidogyne enterolobii</name>
    <name type="common">Root-knot nematode worm</name>
    <name type="synonym">Meloidogyne mayaguensis</name>
    <dbReference type="NCBI Taxonomy" id="390850"/>
    <lineage>
        <taxon>Eukaryota</taxon>
        <taxon>Metazoa</taxon>
        <taxon>Ecdysozoa</taxon>
        <taxon>Nematoda</taxon>
        <taxon>Chromadorea</taxon>
        <taxon>Rhabditida</taxon>
        <taxon>Tylenchina</taxon>
        <taxon>Tylenchomorpha</taxon>
        <taxon>Tylenchoidea</taxon>
        <taxon>Meloidogynidae</taxon>
        <taxon>Meloidogyninae</taxon>
        <taxon>Meloidogyne</taxon>
    </lineage>
</organism>
<dbReference type="GO" id="GO:0003735">
    <property type="term" value="F:structural constituent of ribosome"/>
    <property type="evidence" value="ECO:0007669"/>
    <property type="project" value="InterPro"/>
</dbReference>
<name>A0A6V7V752_MELEN</name>
<dbReference type="InterPro" id="IPR040008">
    <property type="entry name" value="Ribosomal_mL46"/>
</dbReference>
<dbReference type="Gene3D" id="3.90.79.10">
    <property type="entry name" value="Nucleoside Triphosphate Pyrophosphohydrolase"/>
    <property type="match status" value="1"/>
</dbReference>
<feature type="domain" description="Large ribosomal subunit protein mL46 N-terminal" evidence="1">
    <location>
        <begin position="29"/>
        <end position="117"/>
    </location>
</feature>
<dbReference type="Pfam" id="PF11788">
    <property type="entry name" value="MRP-L46"/>
    <property type="match status" value="1"/>
</dbReference>
<comment type="caution">
    <text evidence="2">The sequence shown here is derived from an EMBL/GenBank/DDBJ whole genome shotgun (WGS) entry which is preliminary data.</text>
</comment>
<dbReference type="PANTHER" id="PTHR13124">
    <property type="entry name" value="39S RIBOSOMAL PROTEIN L46, MITOCHONDRIAL PRECURSOR-RELATED"/>
    <property type="match status" value="1"/>
</dbReference>
<gene>
    <name evidence="2" type="ORF">MENT_LOCUS22184</name>
</gene>
<proteinExistence type="predicted"/>
<sequence length="293" mass="34365">MKNLIRYLHTSSSFCSTNFKQFQLNPQRWRIEVSLVIYRLPLIAPPMTEAERNFAQLSEIRENQTSYKCDFELELEKDAILLEKRKKMEAEGKDLSHLDQQLGVSSVQKRNEWSEKAQKLIEKYNLDNPPTNASMDFKCLKRNLDRKLVLAVRQKFEDAHTDEYVSPWILPQLMNKKGETLKETALRLLSLSLPSEDTKNPFPFEFQMYGNAPIAHYLYKYTKTMQERLGFDGSIIFFYPAQILHSNKAISSWTEVGFNPNKIADYKWCTGEEFDKLVGDRNYRNAFKSVFVE</sequence>
<evidence type="ECO:0000259" key="1">
    <source>
        <dbReference type="Pfam" id="PF11788"/>
    </source>
</evidence>
<evidence type="ECO:0000313" key="2">
    <source>
        <dbReference type="EMBL" id="CAD2170759.1"/>
    </source>
</evidence>
<reference evidence="2 3" key="1">
    <citation type="submission" date="2020-08" db="EMBL/GenBank/DDBJ databases">
        <authorList>
            <person name="Koutsovoulos G."/>
            <person name="Danchin GJ E."/>
        </authorList>
    </citation>
    <scope>NUCLEOTIDE SEQUENCE [LARGE SCALE GENOMIC DNA]</scope>
</reference>
<protein>
    <recommendedName>
        <fullName evidence="1">Large ribosomal subunit protein mL46 N-terminal domain-containing protein</fullName>
    </recommendedName>
</protein>
<evidence type="ECO:0000313" key="3">
    <source>
        <dbReference type="Proteomes" id="UP000580250"/>
    </source>
</evidence>
<dbReference type="EMBL" id="CAJEWN010000173">
    <property type="protein sequence ID" value="CAD2170759.1"/>
    <property type="molecule type" value="Genomic_DNA"/>
</dbReference>
<dbReference type="PANTHER" id="PTHR13124:SF12">
    <property type="entry name" value="LARGE RIBOSOMAL SUBUNIT PROTEIN ML46"/>
    <property type="match status" value="1"/>
</dbReference>
<dbReference type="OrthoDB" id="410701at2759"/>
<dbReference type="Proteomes" id="UP000580250">
    <property type="component" value="Unassembled WGS sequence"/>
</dbReference>
<dbReference type="InterPro" id="IPR021757">
    <property type="entry name" value="Ribosomal_mL46_N"/>
</dbReference>
<dbReference type="GO" id="GO:0005762">
    <property type="term" value="C:mitochondrial large ribosomal subunit"/>
    <property type="evidence" value="ECO:0007669"/>
    <property type="project" value="TreeGrafter"/>
</dbReference>